<keyword evidence="4" id="KW-1185">Reference proteome</keyword>
<organism evidence="2 3">
    <name type="scientific">Marinobacter nauticus</name>
    <name type="common">Marinobacter hydrocarbonoclasticus</name>
    <name type="synonym">Marinobacter aquaeolei</name>
    <dbReference type="NCBI Taxonomy" id="2743"/>
    <lineage>
        <taxon>Bacteria</taxon>
        <taxon>Pseudomonadati</taxon>
        <taxon>Pseudomonadota</taxon>
        <taxon>Gammaproteobacteria</taxon>
        <taxon>Pseudomonadales</taxon>
        <taxon>Marinobacteraceae</taxon>
        <taxon>Marinobacter</taxon>
    </lineage>
</organism>
<dbReference type="Proteomes" id="UP000252795">
    <property type="component" value="Unassembled WGS sequence"/>
</dbReference>
<dbReference type="EMBL" id="QNSA01000009">
    <property type="protein sequence ID" value="RBP71006.1"/>
    <property type="molecule type" value="Genomic_DNA"/>
</dbReference>
<evidence type="ECO:0000313" key="1">
    <source>
        <dbReference type="EMBL" id="RBP71006.1"/>
    </source>
</evidence>
<dbReference type="RefSeq" id="WP_113880297.1">
    <property type="nucleotide sequence ID" value="NZ_QNSA01000009.1"/>
</dbReference>
<evidence type="ECO:0000313" key="2">
    <source>
        <dbReference type="EMBL" id="RCW32306.1"/>
    </source>
</evidence>
<sequence length="418" mass="46276">MDTRSLIIGLSLVMASLSVRADHHGFSLYTFLAPPYQYAEPQIPVVTGETTETIRCALDKSGFQARISLMPQNRARYSLERNLVDGYYAVGPSEELDQSAVRSHPVALEKWHWFFTAEAKPDPATARIGVVGGSNEAVWLEDNDLKPFITVTGAEQLPALLVRRRIDLALMDQRAMNYLQDQKSGVDWSLNSDFVRYAPLHLYVSSRFSANHPRFLSGFNAHLAGCAMPSMQLSEQEASEVQRLAQALMADLSGNINLTNAIYQGPTYDNLTDILTKDTLWQALAPHHPTPLAGEILELPASRAMTAWQASHSPLVTEVLLTDKAGALVAMSRLSSDYWQGDEPKVQEIALETDRGVERKRDMWISPIRYDASTARFQVMVSFPVPLNKLNNGLEGVLVLGLDIEHALHNPPAPGSVE</sequence>
<comment type="caution">
    <text evidence="2">The sequence shown here is derived from an EMBL/GenBank/DDBJ whole genome shotgun (WGS) entry which is preliminary data.</text>
</comment>
<reference evidence="2 3" key="1">
    <citation type="submission" date="2018-07" db="EMBL/GenBank/DDBJ databases">
        <title>Freshwater and sediment microbial communities from various areas in North America, analyzing microbe dynamics in response to fracking.</title>
        <authorList>
            <person name="Lamendella R."/>
        </authorList>
    </citation>
    <scope>NUCLEOTIDE SEQUENCE [LARGE SCALE GENOMIC DNA]</scope>
    <source>
        <strain evidence="2 3">114E</strain>
        <strain evidence="1 4">114E_o</strain>
    </source>
</reference>
<evidence type="ECO:0000313" key="4">
    <source>
        <dbReference type="Proteomes" id="UP000253065"/>
    </source>
</evidence>
<dbReference type="SUPFAM" id="SSF53850">
    <property type="entry name" value="Periplasmic binding protein-like II"/>
    <property type="match status" value="1"/>
</dbReference>
<dbReference type="Proteomes" id="UP000253065">
    <property type="component" value="Unassembled WGS sequence"/>
</dbReference>
<protein>
    <recommendedName>
        <fullName evidence="5">Solute-binding protein family 3/N-terminal domain-containing protein</fullName>
    </recommendedName>
</protein>
<gene>
    <name evidence="2" type="ORF">DET51_109136</name>
    <name evidence="1" type="ORF">DET64_109136</name>
</gene>
<name>A0A368UU51_MARNT</name>
<dbReference type="EMBL" id="QPJB01000009">
    <property type="protein sequence ID" value="RCW32306.1"/>
    <property type="molecule type" value="Genomic_DNA"/>
</dbReference>
<proteinExistence type="predicted"/>
<evidence type="ECO:0000313" key="3">
    <source>
        <dbReference type="Proteomes" id="UP000252795"/>
    </source>
</evidence>
<evidence type="ECO:0008006" key="5">
    <source>
        <dbReference type="Google" id="ProtNLM"/>
    </source>
</evidence>
<dbReference type="AlphaFoldDB" id="A0A368UU51"/>
<accession>A0A368UU51</accession>